<reference evidence="1 2" key="1">
    <citation type="submission" date="2017-06" db="EMBL/GenBank/DDBJ databases">
        <title>Genome of Fusarium nygamai isolate CS10214.</title>
        <authorList>
            <person name="Gardiner D.M."/>
            <person name="Obanor F."/>
            <person name="Kazan K."/>
        </authorList>
    </citation>
    <scope>NUCLEOTIDE SEQUENCE [LARGE SCALE GENOMIC DNA]</scope>
    <source>
        <strain evidence="1 2">CS10214</strain>
    </source>
</reference>
<gene>
    <name evidence="1" type="ORF">FNYG_15116</name>
</gene>
<accession>A0A2K0UKY4</accession>
<dbReference type="Proteomes" id="UP000236664">
    <property type="component" value="Unassembled WGS sequence"/>
</dbReference>
<dbReference type="OrthoDB" id="8121437at2759"/>
<keyword evidence="2" id="KW-1185">Reference proteome</keyword>
<protein>
    <submittedName>
        <fullName evidence="1">Uncharacterized protein</fullName>
    </submittedName>
</protein>
<comment type="caution">
    <text evidence="1">The sequence shown here is derived from an EMBL/GenBank/DDBJ whole genome shotgun (WGS) entry which is preliminary data.</text>
</comment>
<proteinExistence type="predicted"/>
<evidence type="ECO:0000313" key="2">
    <source>
        <dbReference type="Proteomes" id="UP000236664"/>
    </source>
</evidence>
<evidence type="ECO:0000313" key="1">
    <source>
        <dbReference type="EMBL" id="PNP58453.1"/>
    </source>
</evidence>
<dbReference type="EMBL" id="MTQA01000463">
    <property type="protein sequence ID" value="PNP58453.1"/>
    <property type="molecule type" value="Genomic_DNA"/>
</dbReference>
<sequence>MANELTSDALEKVAAQFSGLLEWVKGSPNETVNTIVNEQEPKSSMYPELHSLIAENLEQNGLEYTFRQNDQTVGIKSL</sequence>
<name>A0A2K0UKY4_GIBNY</name>
<organism evidence="1 2">
    <name type="scientific">Gibberella nygamai</name>
    <name type="common">Bean root rot disease fungus</name>
    <name type="synonym">Fusarium nygamai</name>
    <dbReference type="NCBI Taxonomy" id="42673"/>
    <lineage>
        <taxon>Eukaryota</taxon>
        <taxon>Fungi</taxon>
        <taxon>Dikarya</taxon>
        <taxon>Ascomycota</taxon>
        <taxon>Pezizomycotina</taxon>
        <taxon>Sordariomycetes</taxon>
        <taxon>Hypocreomycetidae</taxon>
        <taxon>Hypocreales</taxon>
        <taxon>Nectriaceae</taxon>
        <taxon>Fusarium</taxon>
        <taxon>Fusarium fujikuroi species complex</taxon>
    </lineage>
</organism>
<dbReference type="AlphaFoldDB" id="A0A2K0UKY4"/>